<protein>
    <submittedName>
        <fullName evidence="2">Uncharacterized protein</fullName>
    </submittedName>
</protein>
<reference evidence="3" key="1">
    <citation type="journal article" date="2019" name="Int. J. Syst. Evol. Microbiol.">
        <title>The Global Catalogue of Microorganisms (GCM) 10K type strain sequencing project: providing services to taxonomists for standard genome sequencing and annotation.</title>
        <authorList>
            <consortium name="The Broad Institute Genomics Platform"/>
            <consortium name="The Broad Institute Genome Sequencing Center for Infectious Disease"/>
            <person name="Wu L."/>
            <person name="Ma J."/>
        </authorList>
    </citation>
    <scope>NUCLEOTIDE SEQUENCE [LARGE SCALE GENOMIC DNA]</scope>
    <source>
        <strain evidence="3">JCM 32148</strain>
    </source>
</reference>
<evidence type="ECO:0000256" key="1">
    <source>
        <dbReference type="SAM" id="MobiDB-lite"/>
    </source>
</evidence>
<name>A0ABW3A8Z5_9ACTN</name>
<proteinExistence type="predicted"/>
<feature type="non-terminal residue" evidence="2">
    <location>
        <position position="112"/>
    </location>
</feature>
<dbReference type="EMBL" id="JBHTHM010001942">
    <property type="protein sequence ID" value="MFD0787350.1"/>
    <property type="molecule type" value="Genomic_DNA"/>
</dbReference>
<organism evidence="2 3">
    <name type="scientific">Micromonospora azadirachtae</name>
    <dbReference type="NCBI Taxonomy" id="1970735"/>
    <lineage>
        <taxon>Bacteria</taxon>
        <taxon>Bacillati</taxon>
        <taxon>Actinomycetota</taxon>
        <taxon>Actinomycetes</taxon>
        <taxon>Micromonosporales</taxon>
        <taxon>Micromonosporaceae</taxon>
        <taxon>Micromonospora</taxon>
    </lineage>
</organism>
<feature type="compositionally biased region" description="Basic residues" evidence="1">
    <location>
        <begin position="83"/>
        <end position="95"/>
    </location>
</feature>
<gene>
    <name evidence="2" type="ORF">ACFQZ8_25900</name>
</gene>
<comment type="caution">
    <text evidence="2">The sequence shown here is derived from an EMBL/GenBank/DDBJ whole genome shotgun (WGS) entry which is preliminary data.</text>
</comment>
<accession>A0ABW3A8Z5</accession>
<feature type="compositionally biased region" description="Low complexity" evidence="1">
    <location>
        <begin position="52"/>
        <end position="64"/>
    </location>
</feature>
<feature type="region of interest" description="Disordered" evidence="1">
    <location>
        <begin position="1"/>
        <end position="28"/>
    </location>
</feature>
<sequence>MNTMPTELKTLRSRPAHSGHSVSGASEKDCTASSWWPHAVQAYWYVGTFSSGSGSAGWHSTSSSANVASFAPGSSSGRVGRDTRRRAPPGRRGGIKRTQTAGGSYHGAYRTV</sequence>
<dbReference type="Proteomes" id="UP001597053">
    <property type="component" value="Unassembled WGS sequence"/>
</dbReference>
<feature type="region of interest" description="Disordered" evidence="1">
    <location>
        <begin position="52"/>
        <end position="112"/>
    </location>
</feature>
<keyword evidence="3" id="KW-1185">Reference proteome</keyword>
<evidence type="ECO:0000313" key="3">
    <source>
        <dbReference type="Proteomes" id="UP001597053"/>
    </source>
</evidence>
<evidence type="ECO:0000313" key="2">
    <source>
        <dbReference type="EMBL" id="MFD0787350.1"/>
    </source>
</evidence>